<keyword evidence="2" id="KW-1185">Reference proteome</keyword>
<dbReference type="AlphaFoldDB" id="A0A1I4Q4C2"/>
<dbReference type="Pfam" id="PF06124">
    <property type="entry name" value="DUF960"/>
    <property type="match status" value="1"/>
</dbReference>
<reference evidence="2" key="1">
    <citation type="submission" date="2016-10" db="EMBL/GenBank/DDBJ databases">
        <authorList>
            <person name="Varghese N."/>
            <person name="Submissions S."/>
        </authorList>
    </citation>
    <scope>NUCLEOTIDE SEQUENCE [LARGE SCALE GENOMIC DNA]</scope>
    <source>
        <strain evidence="2">DSM 13327</strain>
    </source>
</reference>
<proteinExistence type="predicted"/>
<evidence type="ECO:0000313" key="2">
    <source>
        <dbReference type="Proteomes" id="UP000199520"/>
    </source>
</evidence>
<dbReference type="EMBL" id="FOTS01000082">
    <property type="protein sequence ID" value="SFM34706.1"/>
    <property type="molecule type" value="Genomic_DNA"/>
</dbReference>
<evidence type="ECO:0000313" key="1">
    <source>
        <dbReference type="EMBL" id="SFM34706.1"/>
    </source>
</evidence>
<protein>
    <submittedName>
        <fullName evidence="1">Uncharacterized protein</fullName>
    </submittedName>
</protein>
<name>A0A1I4Q4C2_9FIRM</name>
<dbReference type="OrthoDB" id="1756859at2"/>
<organism evidence="1 2">
    <name type="scientific">Pelosinus propionicus DSM 13327</name>
    <dbReference type="NCBI Taxonomy" id="1123291"/>
    <lineage>
        <taxon>Bacteria</taxon>
        <taxon>Bacillati</taxon>
        <taxon>Bacillota</taxon>
        <taxon>Negativicutes</taxon>
        <taxon>Selenomonadales</taxon>
        <taxon>Sporomusaceae</taxon>
        <taxon>Pelosinus</taxon>
    </lineage>
</organism>
<sequence length="105" mass="12437">MNGMFTSKRYATKGICETISLDIQMVIWAMIDQWRQDRVTMDYLQVFELSIERRNSIGIQKVIHTQECPCKSATYYLPIIENPIKTTIWVIDSEEYCMMLLPDEY</sequence>
<dbReference type="Proteomes" id="UP000199520">
    <property type="component" value="Unassembled WGS sequence"/>
</dbReference>
<dbReference type="STRING" id="1123291.SAMN04490355_108215"/>
<gene>
    <name evidence="1" type="ORF">SAMN04490355_108215</name>
</gene>
<dbReference type="Gene3D" id="3.10.450.150">
    <property type="entry name" value="enterococcus faecalis protein"/>
    <property type="match status" value="1"/>
</dbReference>
<accession>A0A1I4Q4C2</accession>
<dbReference type="InterPro" id="IPR009303">
    <property type="entry name" value="DUF960"/>
</dbReference>